<protein>
    <submittedName>
        <fullName evidence="9">Putative endopeptidase p60</fullName>
        <ecNumber evidence="9">3.4.-.-</ecNumber>
    </submittedName>
</protein>
<feature type="chain" id="PRO_5010263156" evidence="7">
    <location>
        <begin position="25"/>
        <end position="355"/>
    </location>
</feature>
<dbReference type="Pfam" id="PF00877">
    <property type="entry name" value="NLPC_P60"/>
    <property type="match status" value="1"/>
</dbReference>
<dbReference type="STRING" id="1121326.CLMAG_44700"/>
<dbReference type="PROSITE" id="PS51935">
    <property type="entry name" value="NLPC_P60"/>
    <property type="match status" value="1"/>
</dbReference>
<dbReference type="InterPro" id="IPR057309">
    <property type="entry name" value="PcsB_CC"/>
</dbReference>
<evidence type="ECO:0000256" key="3">
    <source>
        <dbReference type="ARBA" id="ARBA00022729"/>
    </source>
</evidence>
<comment type="similarity">
    <text evidence="1">Belongs to the peptidase C40 family.</text>
</comment>
<keyword evidence="2" id="KW-0645">Protease</keyword>
<dbReference type="PATRIC" id="fig|1121326.3.peg.4533"/>
<dbReference type="Gene3D" id="6.10.250.3150">
    <property type="match status" value="1"/>
</dbReference>
<dbReference type="PANTHER" id="PTHR47053">
    <property type="entry name" value="MUREIN DD-ENDOPEPTIDASE MEPH-RELATED"/>
    <property type="match status" value="1"/>
</dbReference>
<evidence type="ECO:0000256" key="2">
    <source>
        <dbReference type="ARBA" id="ARBA00022670"/>
    </source>
</evidence>
<keyword evidence="3 7" id="KW-0732">Signal</keyword>
<evidence type="ECO:0000313" key="9">
    <source>
        <dbReference type="EMBL" id="KZL89986.1"/>
    </source>
</evidence>
<evidence type="ECO:0000256" key="5">
    <source>
        <dbReference type="ARBA" id="ARBA00022807"/>
    </source>
</evidence>
<accession>A0A161X7A3</accession>
<evidence type="ECO:0000259" key="8">
    <source>
        <dbReference type="PROSITE" id="PS51935"/>
    </source>
</evidence>
<dbReference type="PANTHER" id="PTHR47053:SF1">
    <property type="entry name" value="MUREIN DD-ENDOPEPTIDASE MEPH-RELATED"/>
    <property type="match status" value="1"/>
</dbReference>
<feature type="coiled-coil region" evidence="6">
    <location>
        <begin position="33"/>
        <end position="95"/>
    </location>
</feature>
<sequence>MNRRMVAAISALVLAVTLNGNVLAAPTSNSTSLKQVREQRQELETKVEKLDSKIIAIMRQIDSNKSNIEQTSKDIKQTQVELEKAEKEIAIQQDLFNKRMRAMYINGADSYLDVLFQSDGLNNLISRVDTVKKIVGFDKKVISDLKDNKNAISEKKQDLDNKNNQLLVLKADNEKKLSKLNSDKEEQSKLIASLKDKERLLVVADTAATKLITSAENKVQQIRAAAPRISRGTTAVTTTAASSDSVVAYASNFLGTPYQWGGNGPSTFDCSGFTSYVYAHFGVQLPRIAADQQNAGTSVSRDQLQPGDLVFFGSPAHHVGIYVGDGFYIHAPRTGDVVKISSLDRDDYSGATRVK</sequence>
<evidence type="ECO:0000313" key="10">
    <source>
        <dbReference type="Proteomes" id="UP000076603"/>
    </source>
</evidence>
<evidence type="ECO:0000256" key="1">
    <source>
        <dbReference type="ARBA" id="ARBA00007074"/>
    </source>
</evidence>
<reference evidence="9 10" key="1">
    <citation type="submission" date="2016-04" db="EMBL/GenBank/DDBJ databases">
        <title>Genome sequence of Clostridium magnum DSM 2767.</title>
        <authorList>
            <person name="Poehlein A."/>
            <person name="Uhlig R."/>
            <person name="Fischer R."/>
            <person name="Bahl H."/>
            <person name="Daniel R."/>
        </authorList>
    </citation>
    <scope>NUCLEOTIDE SEQUENCE [LARGE SCALE GENOMIC DNA]</scope>
    <source>
        <strain evidence="9 10">DSM 2767</strain>
    </source>
</reference>
<evidence type="ECO:0000256" key="4">
    <source>
        <dbReference type="ARBA" id="ARBA00022801"/>
    </source>
</evidence>
<keyword evidence="6" id="KW-0175">Coiled coil</keyword>
<dbReference type="Pfam" id="PF24568">
    <property type="entry name" value="CC_PcsB"/>
    <property type="match status" value="1"/>
</dbReference>
<proteinExistence type="inferred from homology"/>
<comment type="caution">
    <text evidence="9">The sequence shown here is derived from an EMBL/GenBank/DDBJ whole genome shotgun (WGS) entry which is preliminary data.</text>
</comment>
<keyword evidence="4 9" id="KW-0378">Hydrolase</keyword>
<gene>
    <name evidence="9" type="primary">iap</name>
    <name evidence="9" type="ORF">CLMAG_44700</name>
</gene>
<feature type="signal peptide" evidence="7">
    <location>
        <begin position="1"/>
        <end position="24"/>
    </location>
</feature>
<dbReference type="InterPro" id="IPR038765">
    <property type="entry name" value="Papain-like_cys_pep_sf"/>
</dbReference>
<dbReference type="GO" id="GO:0006508">
    <property type="term" value="P:proteolysis"/>
    <property type="evidence" value="ECO:0007669"/>
    <property type="project" value="UniProtKB-KW"/>
</dbReference>
<dbReference type="GO" id="GO:0008234">
    <property type="term" value="F:cysteine-type peptidase activity"/>
    <property type="evidence" value="ECO:0007669"/>
    <property type="project" value="UniProtKB-KW"/>
</dbReference>
<dbReference type="Gene3D" id="3.90.1720.10">
    <property type="entry name" value="endopeptidase domain like (from Nostoc punctiforme)"/>
    <property type="match status" value="1"/>
</dbReference>
<evidence type="ECO:0000256" key="6">
    <source>
        <dbReference type="SAM" id="Coils"/>
    </source>
</evidence>
<dbReference type="InterPro" id="IPR051202">
    <property type="entry name" value="Peptidase_C40"/>
</dbReference>
<name>A0A161X7A3_9CLOT</name>
<keyword evidence="5" id="KW-0788">Thiol protease</keyword>
<feature type="coiled-coil region" evidence="6">
    <location>
        <begin position="142"/>
        <end position="197"/>
    </location>
</feature>
<dbReference type="EC" id="3.4.-.-" evidence="9"/>
<dbReference type="Proteomes" id="UP000076603">
    <property type="component" value="Unassembled WGS sequence"/>
</dbReference>
<organism evidence="9 10">
    <name type="scientific">Clostridium magnum DSM 2767</name>
    <dbReference type="NCBI Taxonomy" id="1121326"/>
    <lineage>
        <taxon>Bacteria</taxon>
        <taxon>Bacillati</taxon>
        <taxon>Bacillota</taxon>
        <taxon>Clostridia</taxon>
        <taxon>Eubacteriales</taxon>
        <taxon>Clostridiaceae</taxon>
        <taxon>Clostridium</taxon>
    </lineage>
</organism>
<keyword evidence="10" id="KW-1185">Reference proteome</keyword>
<evidence type="ECO:0000256" key="7">
    <source>
        <dbReference type="SAM" id="SignalP"/>
    </source>
</evidence>
<dbReference type="SUPFAM" id="SSF54001">
    <property type="entry name" value="Cysteine proteinases"/>
    <property type="match status" value="1"/>
</dbReference>
<dbReference type="AlphaFoldDB" id="A0A161X7A3"/>
<feature type="domain" description="NlpC/P60" evidence="8">
    <location>
        <begin position="240"/>
        <end position="355"/>
    </location>
</feature>
<dbReference type="InterPro" id="IPR000064">
    <property type="entry name" value="NLP_P60_dom"/>
</dbReference>
<dbReference type="OrthoDB" id="9808890at2"/>
<dbReference type="EMBL" id="LWAE01000006">
    <property type="protein sequence ID" value="KZL89986.1"/>
    <property type="molecule type" value="Genomic_DNA"/>
</dbReference>
<dbReference type="RefSeq" id="WP_066627194.1">
    <property type="nucleotide sequence ID" value="NZ_FQXL01000038.1"/>
</dbReference>